<evidence type="ECO:0000256" key="1">
    <source>
        <dbReference type="ARBA" id="ARBA00004123"/>
    </source>
</evidence>
<dbReference type="PANTHER" id="PTHR44111">
    <property type="entry name" value="ELONGATOR COMPLEX PROTEIN 2"/>
    <property type="match status" value="1"/>
</dbReference>
<keyword evidence="6" id="KW-0963">Cytoplasm</keyword>
<dbReference type="PROSITE" id="PS50082">
    <property type="entry name" value="WD_REPEATS_2"/>
    <property type="match status" value="5"/>
</dbReference>
<dbReference type="Pfam" id="PF00400">
    <property type="entry name" value="WD40"/>
    <property type="match status" value="6"/>
</dbReference>
<dbReference type="InterPro" id="IPR015943">
    <property type="entry name" value="WD40/YVTN_repeat-like_dom_sf"/>
</dbReference>
<evidence type="ECO:0000256" key="9">
    <source>
        <dbReference type="ARBA" id="ARBA00022737"/>
    </source>
</evidence>
<dbReference type="eggNOG" id="KOG1063">
    <property type="taxonomic scope" value="Eukaryota"/>
</dbReference>
<comment type="subcellular location">
    <subcellularLocation>
        <location evidence="2">Cytoplasm</location>
    </subcellularLocation>
    <subcellularLocation>
        <location evidence="1">Nucleus</location>
    </subcellularLocation>
</comment>
<evidence type="ECO:0000313" key="14">
    <source>
        <dbReference type="Proteomes" id="UP000018144"/>
    </source>
</evidence>
<dbReference type="STRING" id="1076935.U4KYX4"/>
<name>U4KYX4_PYROM</name>
<dbReference type="EMBL" id="HF935341">
    <property type="protein sequence ID" value="CCX07201.1"/>
    <property type="molecule type" value="Genomic_DNA"/>
</dbReference>
<keyword evidence="7 11" id="KW-0853">WD repeat</keyword>
<evidence type="ECO:0000256" key="4">
    <source>
        <dbReference type="ARBA" id="ARBA00005881"/>
    </source>
</evidence>
<evidence type="ECO:0000256" key="10">
    <source>
        <dbReference type="ARBA" id="ARBA00023242"/>
    </source>
</evidence>
<feature type="repeat" description="WD" evidence="11">
    <location>
        <begin position="53"/>
        <end position="85"/>
    </location>
</feature>
<dbReference type="FunFam" id="2.130.10.10:FF:000400">
    <property type="entry name" value="Elongator acetyltransferase complex subunit 2"/>
    <property type="match status" value="1"/>
</dbReference>
<feature type="region of interest" description="Disordered" evidence="12">
    <location>
        <begin position="520"/>
        <end position="556"/>
    </location>
</feature>
<evidence type="ECO:0000256" key="11">
    <source>
        <dbReference type="PROSITE-ProRule" id="PRU00221"/>
    </source>
</evidence>
<protein>
    <recommendedName>
        <fullName evidence="5">Elongator complex protein 2</fullName>
    </recommendedName>
</protein>
<dbReference type="SMART" id="SM00320">
    <property type="entry name" value="WD40"/>
    <property type="match status" value="12"/>
</dbReference>
<accession>U4KYX4</accession>
<dbReference type="GO" id="GO:0005634">
    <property type="term" value="C:nucleus"/>
    <property type="evidence" value="ECO:0007669"/>
    <property type="project" value="UniProtKB-SubCell"/>
</dbReference>
<feature type="repeat" description="WD" evidence="11">
    <location>
        <begin position="396"/>
        <end position="428"/>
    </location>
</feature>
<dbReference type="GO" id="GO:0002098">
    <property type="term" value="P:tRNA wobble uridine modification"/>
    <property type="evidence" value="ECO:0007669"/>
    <property type="project" value="InterPro"/>
</dbReference>
<evidence type="ECO:0000313" key="13">
    <source>
        <dbReference type="EMBL" id="CCX07201.1"/>
    </source>
</evidence>
<reference evidence="13 14" key="1">
    <citation type="journal article" date="2013" name="PLoS Genet.">
        <title>The genome and development-dependent transcriptomes of Pyronema confluens: a window into fungal evolution.</title>
        <authorList>
            <person name="Traeger S."/>
            <person name="Altegoer F."/>
            <person name="Freitag M."/>
            <person name="Gabaldon T."/>
            <person name="Kempken F."/>
            <person name="Kumar A."/>
            <person name="Marcet-Houben M."/>
            <person name="Poggeler S."/>
            <person name="Stajich J.E."/>
            <person name="Nowrousian M."/>
        </authorList>
    </citation>
    <scope>NUCLEOTIDE SEQUENCE [LARGE SCALE GENOMIC DNA]</scope>
    <source>
        <strain evidence="14">CBS 100304</strain>
        <tissue evidence="13">Vegetative mycelium</tissue>
    </source>
</reference>
<dbReference type="SUPFAM" id="SSF50978">
    <property type="entry name" value="WD40 repeat-like"/>
    <property type="match status" value="2"/>
</dbReference>
<evidence type="ECO:0000256" key="3">
    <source>
        <dbReference type="ARBA" id="ARBA00005043"/>
    </source>
</evidence>
<dbReference type="UniPathway" id="UPA00988"/>
<evidence type="ECO:0000256" key="5">
    <source>
        <dbReference type="ARBA" id="ARBA00020267"/>
    </source>
</evidence>
<feature type="repeat" description="WD" evidence="11">
    <location>
        <begin position="662"/>
        <end position="693"/>
    </location>
</feature>
<feature type="repeat" description="WD" evidence="11">
    <location>
        <begin position="287"/>
        <end position="323"/>
    </location>
</feature>
<proteinExistence type="inferred from homology"/>
<dbReference type="AlphaFoldDB" id="U4KYX4"/>
<evidence type="ECO:0000256" key="7">
    <source>
        <dbReference type="ARBA" id="ARBA00022574"/>
    </source>
</evidence>
<keyword evidence="14" id="KW-1185">Reference proteome</keyword>
<dbReference type="PANTHER" id="PTHR44111:SF1">
    <property type="entry name" value="ELONGATOR COMPLEX PROTEIN 2"/>
    <property type="match status" value="1"/>
</dbReference>
<dbReference type="InterPro" id="IPR001680">
    <property type="entry name" value="WD40_rpt"/>
</dbReference>
<keyword evidence="9" id="KW-0677">Repeat</keyword>
<dbReference type="GO" id="GO:0005737">
    <property type="term" value="C:cytoplasm"/>
    <property type="evidence" value="ECO:0007669"/>
    <property type="project" value="UniProtKB-SubCell"/>
</dbReference>
<evidence type="ECO:0000256" key="2">
    <source>
        <dbReference type="ARBA" id="ARBA00004496"/>
    </source>
</evidence>
<feature type="repeat" description="WD" evidence="11">
    <location>
        <begin position="199"/>
        <end position="247"/>
    </location>
</feature>
<sequence length="794" mass="86605">MATVENPFVAIGGNRHPQAAEWSPSGTLAFGGGRVIALWNPDDAKLRGVTTTLKGHTDKVNVVRFLPQNDSIILSGSVDKTVRVWRQTEEGYNLAATVDNVHEGSINAIATCPQHPTIFASASADGVVAIHSLEISKDKVEVKHLQSLSTKPKFYPLSLALYALPKSKALILAVAGSTTNISVYIAPSPGADFIHQANLAGHENWVRSLTFTHEDPSSTDSDLILASSSQDLYVRLWRVHQGETLPPVSINRETKTYGFASQLSNKPHMLRLPETSEVWSVTFEALLIGHEDWVYTAAWNPSSKTTAALQLLSCSADNSISVWAPEESSGIWVPVHRFGEISDLKGASTATGSAGGMWNCLWSPDGTAVAALTKNGSWRIWRYNADSDRWLPGIGISGHTKDATGISWSPDGSYLLTTSLDQTTRLFSQWTAREEGSASWHEFSRPQIHGYDINCIASIAGNQFVSGAEEKLLRVFDEPKAIASILSSHCGVTSDSDISALPGAAGLPVLGLSNKPIDVSAPSPMENGHIPEDDDEEAVKQEHDLPTDTPPLENDLSRHTLWPEVEKLYGHGYEISALAASPVKPIIATACKASTLEHAVIRLYDGDNNWREIKPNLESHALTVTNISFSQDGSKILSVGRDRAWSVFAAVEGQWKLVQRQDKAHTRIVYDCAWLPGGKEFVTVSRDKSVKVWTEKEGKWVAGATQKFSGPVTAVDVREMEEGKAWVMVGLEDGGLEVYQVEGEEWSQWTEVKKVDTSMTPDLAVNRICWRPNKEGEAAVASEDGSVRVFRFVV</sequence>
<dbReference type="OMA" id="ENFRHIS"/>
<dbReference type="GO" id="GO:0033588">
    <property type="term" value="C:elongator holoenzyme complex"/>
    <property type="evidence" value="ECO:0007669"/>
    <property type="project" value="InterPro"/>
</dbReference>
<dbReference type="PROSITE" id="PS50294">
    <property type="entry name" value="WD_REPEATS_REGION"/>
    <property type="match status" value="3"/>
</dbReference>
<evidence type="ECO:0000256" key="12">
    <source>
        <dbReference type="SAM" id="MobiDB-lite"/>
    </source>
</evidence>
<dbReference type="Gene3D" id="2.130.10.10">
    <property type="entry name" value="YVTN repeat-like/Quinoprotein amine dehydrogenase"/>
    <property type="match status" value="5"/>
</dbReference>
<organism evidence="13 14">
    <name type="scientific">Pyronema omphalodes (strain CBS 100304)</name>
    <name type="common">Pyronema confluens</name>
    <dbReference type="NCBI Taxonomy" id="1076935"/>
    <lineage>
        <taxon>Eukaryota</taxon>
        <taxon>Fungi</taxon>
        <taxon>Dikarya</taxon>
        <taxon>Ascomycota</taxon>
        <taxon>Pezizomycotina</taxon>
        <taxon>Pezizomycetes</taxon>
        <taxon>Pezizales</taxon>
        <taxon>Pyronemataceae</taxon>
        <taxon>Pyronema</taxon>
    </lineage>
</organism>
<dbReference type="Proteomes" id="UP000018144">
    <property type="component" value="Unassembled WGS sequence"/>
</dbReference>
<gene>
    <name evidence="13" type="ORF">PCON_06790</name>
</gene>
<dbReference type="InterPro" id="IPR037289">
    <property type="entry name" value="Elp2"/>
</dbReference>
<evidence type="ECO:0000256" key="6">
    <source>
        <dbReference type="ARBA" id="ARBA00022490"/>
    </source>
</evidence>
<comment type="pathway">
    <text evidence="3">tRNA modification; 5-methoxycarbonylmethyl-2-thiouridine-tRNA biosynthesis.</text>
</comment>
<keyword evidence="8" id="KW-0819">tRNA processing</keyword>
<keyword evidence="10" id="KW-0539">Nucleus</keyword>
<evidence type="ECO:0000256" key="8">
    <source>
        <dbReference type="ARBA" id="ARBA00022694"/>
    </source>
</evidence>
<dbReference type="OrthoDB" id="27911at2759"/>
<dbReference type="InterPro" id="IPR036322">
    <property type="entry name" value="WD40_repeat_dom_sf"/>
</dbReference>
<comment type="similarity">
    <text evidence="4">Belongs to the WD repeat ELP2 family.</text>
</comment>